<gene>
    <name evidence="3" type="ORF">BCR33DRAFT_235411</name>
</gene>
<evidence type="ECO:0000256" key="2">
    <source>
        <dbReference type="SAM" id="Phobius"/>
    </source>
</evidence>
<reference evidence="3 4" key="1">
    <citation type="submission" date="2016-07" db="EMBL/GenBank/DDBJ databases">
        <title>Pervasive Adenine N6-methylation of Active Genes in Fungi.</title>
        <authorList>
            <consortium name="DOE Joint Genome Institute"/>
            <person name="Mondo S.J."/>
            <person name="Dannebaum R.O."/>
            <person name="Kuo R.C."/>
            <person name="Labutti K."/>
            <person name="Haridas S."/>
            <person name="Kuo A."/>
            <person name="Salamov A."/>
            <person name="Ahrendt S.R."/>
            <person name="Lipzen A."/>
            <person name="Sullivan W."/>
            <person name="Andreopoulos W.B."/>
            <person name="Clum A."/>
            <person name="Lindquist E."/>
            <person name="Daum C."/>
            <person name="Ramamoorthy G.K."/>
            <person name="Gryganskyi A."/>
            <person name="Culley D."/>
            <person name="Magnuson J.K."/>
            <person name="James T.Y."/>
            <person name="O'Malley M.A."/>
            <person name="Stajich J.E."/>
            <person name="Spatafora J.W."/>
            <person name="Visel A."/>
            <person name="Grigoriev I.V."/>
        </authorList>
    </citation>
    <scope>NUCLEOTIDE SEQUENCE [LARGE SCALE GENOMIC DNA]</scope>
    <source>
        <strain evidence="3 4">JEL800</strain>
    </source>
</reference>
<dbReference type="Proteomes" id="UP000193642">
    <property type="component" value="Unassembled WGS sequence"/>
</dbReference>
<feature type="region of interest" description="Disordered" evidence="1">
    <location>
        <begin position="1"/>
        <end position="36"/>
    </location>
</feature>
<evidence type="ECO:0000313" key="4">
    <source>
        <dbReference type="Proteomes" id="UP000193642"/>
    </source>
</evidence>
<feature type="compositionally biased region" description="Basic and acidic residues" evidence="1">
    <location>
        <begin position="15"/>
        <end position="36"/>
    </location>
</feature>
<comment type="caution">
    <text evidence="3">The sequence shown here is derived from an EMBL/GenBank/DDBJ whole genome shotgun (WGS) entry which is preliminary data.</text>
</comment>
<sequence>MAKKDVNNTAAAAKGETKDTKTEATVTADKKEEKEDKLSEADMKQLLICLGICVLCVALKAFLGY</sequence>
<evidence type="ECO:0000313" key="3">
    <source>
        <dbReference type="EMBL" id="ORY44105.1"/>
    </source>
</evidence>
<accession>A0A1Y2CCR3</accession>
<organism evidence="3 4">
    <name type="scientific">Rhizoclosmatium globosum</name>
    <dbReference type="NCBI Taxonomy" id="329046"/>
    <lineage>
        <taxon>Eukaryota</taxon>
        <taxon>Fungi</taxon>
        <taxon>Fungi incertae sedis</taxon>
        <taxon>Chytridiomycota</taxon>
        <taxon>Chytridiomycota incertae sedis</taxon>
        <taxon>Chytridiomycetes</taxon>
        <taxon>Chytridiales</taxon>
        <taxon>Chytriomycetaceae</taxon>
        <taxon>Rhizoclosmatium</taxon>
    </lineage>
</organism>
<dbReference type="EMBL" id="MCGO01000023">
    <property type="protein sequence ID" value="ORY44105.1"/>
    <property type="molecule type" value="Genomic_DNA"/>
</dbReference>
<evidence type="ECO:0000256" key="1">
    <source>
        <dbReference type="SAM" id="MobiDB-lite"/>
    </source>
</evidence>
<protein>
    <submittedName>
        <fullName evidence="3">Uncharacterized protein</fullName>
    </submittedName>
</protein>
<keyword evidence="2" id="KW-0812">Transmembrane</keyword>
<dbReference type="AlphaFoldDB" id="A0A1Y2CCR3"/>
<feature type="transmembrane region" description="Helical" evidence="2">
    <location>
        <begin position="46"/>
        <end position="63"/>
    </location>
</feature>
<keyword evidence="4" id="KW-1185">Reference proteome</keyword>
<keyword evidence="2" id="KW-1133">Transmembrane helix</keyword>
<keyword evidence="2" id="KW-0472">Membrane</keyword>
<name>A0A1Y2CCR3_9FUNG</name>
<proteinExistence type="predicted"/>